<dbReference type="AlphaFoldDB" id="A0AAD9N4A8"/>
<accession>A0AAD9N4A8</accession>
<reference evidence="1" key="1">
    <citation type="journal article" date="2023" name="Mol. Biol. Evol.">
        <title>Third-Generation Sequencing Reveals the Adaptive Role of the Epigenome in Three Deep-Sea Polychaetes.</title>
        <authorList>
            <person name="Perez M."/>
            <person name="Aroh O."/>
            <person name="Sun Y."/>
            <person name="Lan Y."/>
            <person name="Juniper S.K."/>
            <person name="Young C.R."/>
            <person name="Angers B."/>
            <person name="Qian P.Y."/>
        </authorList>
    </citation>
    <scope>NUCLEOTIDE SEQUENCE</scope>
    <source>
        <strain evidence="1">R07B-5</strain>
    </source>
</reference>
<dbReference type="EMBL" id="JAODUO010001952">
    <property type="protein sequence ID" value="KAK2156622.1"/>
    <property type="molecule type" value="Genomic_DNA"/>
</dbReference>
<sequence length="164" mass="18252">MATTERASVLSQALQLLDSVYKHTAYEDKCDAQQTFMQLRIELQRTAASAEGQKLIQKFDMLAKTVSTEGTFNDMVKIIWRVAKGMGGSIHHKFSLLVIGVSIVCVSLTNSRPVEDISSWTDRFVKWLGKQLTTGGKGAVGEGEGSVGDRMQRFFTNPYLHDFD</sequence>
<keyword evidence="2" id="KW-1185">Reference proteome</keyword>
<protein>
    <submittedName>
        <fullName evidence="1">Uncharacterized protein</fullName>
    </submittedName>
</protein>
<name>A0AAD9N4A8_RIDPI</name>
<evidence type="ECO:0000313" key="2">
    <source>
        <dbReference type="Proteomes" id="UP001209878"/>
    </source>
</evidence>
<proteinExistence type="predicted"/>
<comment type="caution">
    <text evidence="1">The sequence shown here is derived from an EMBL/GenBank/DDBJ whole genome shotgun (WGS) entry which is preliminary data.</text>
</comment>
<organism evidence="1 2">
    <name type="scientific">Ridgeia piscesae</name>
    <name type="common">Tubeworm</name>
    <dbReference type="NCBI Taxonomy" id="27915"/>
    <lineage>
        <taxon>Eukaryota</taxon>
        <taxon>Metazoa</taxon>
        <taxon>Spiralia</taxon>
        <taxon>Lophotrochozoa</taxon>
        <taxon>Annelida</taxon>
        <taxon>Polychaeta</taxon>
        <taxon>Sedentaria</taxon>
        <taxon>Canalipalpata</taxon>
        <taxon>Sabellida</taxon>
        <taxon>Siboglinidae</taxon>
        <taxon>Ridgeia</taxon>
    </lineage>
</organism>
<dbReference type="Proteomes" id="UP001209878">
    <property type="component" value="Unassembled WGS sequence"/>
</dbReference>
<evidence type="ECO:0000313" key="1">
    <source>
        <dbReference type="EMBL" id="KAK2156622.1"/>
    </source>
</evidence>
<gene>
    <name evidence="1" type="ORF">NP493_1946g00013</name>
</gene>